<dbReference type="SUPFAM" id="SSF52172">
    <property type="entry name" value="CheY-like"/>
    <property type="match status" value="1"/>
</dbReference>
<evidence type="ECO:0000313" key="4">
    <source>
        <dbReference type="EMBL" id="WRL65048.1"/>
    </source>
</evidence>
<dbReference type="RefSeq" id="WP_324276372.1">
    <property type="nucleotide sequence ID" value="NZ_CP141261.1"/>
</dbReference>
<dbReference type="Gene3D" id="3.40.50.2300">
    <property type="match status" value="1"/>
</dbReference>
<dbReference type="PANTHER" id="PTHR44591">
    <property type="entry name" value="STRESS RESPONSE REGULATOR PROTEIN 1"/>
    <property type="match status" value="1"/>
</dbReference>
<dbReference type="Pfam" id="PF00072">
    <property type="entry name" value="Response_reg"/>
    <property type="match status" value="1"/>
</dbReference>
<evidence type="ECO:0000256" key="2">
    <source>
        <dbReference type="PROSITE-ProRule" id="PRU00169"/>
    </source>
</evidence>
<keyword evidence="1 2" id="KW-0597">Phosphoprotein</keyword>
<dbReference type="InterPro" id="IPR001789">
    <property type="entry name" value="Sig_transdc_resp-reg_receiver"/>
</dbReference>
<feature type="modified residue" description="4-aspartylphosphate" evidence="2">
    <location>
        <position position="61"/>
    </location>
</feature>
<evidence type="ECO:0000313" key="5">
    <source>
        <dbReference type="Proteomes" id="UP001324287"/>
    </source>
</evidence>
<accession>A0ABZ1B5C8</accession>
<dbReference type="InterPro" id="IPR011006">
    <property type="entry name" value="CheY-like_superfamily"/>
</dbReference>
<name>A0ABZ1B5C8_9ACTN</name>
<dbReference type="SMART" id="SM00448">
    <property type="entry name" value="REC"/>
    <property type="match status" value="1"/>
</dbReference>
<evidence type="ECO:0000259" key="3">
    <source>
        <dbReference type="PROSITE" id="PS50110"/>
    </source>
</evidence>
<proteinExistence type="predicted"/>
<dbReference type="PROSITE" id="PS50110">
    <property type="entry name" value="RESPONSE_REGULATORY"/>
    <property type="match status" value="1"/>
</dbReference>
<keyword evidence="5" id="KW-1185">Reference proteome</keyword>
<organism evidence="4 5">
    <name type="scientific">Blastococcus brunescens</name>
    <dbReference type="NCBI Taxonomy" id="1564165"/>
    <lineage>
        <taxon>Bacteria</taxon>
        <taxon>Bacillati</taxon>
        <taxon>Actinomycetota</taxon>
        <taxon>Actinomycetes</taxon>
        <taxon>Geodermatophilales</taxon>
        <taxon>Geodermatophilaceae</taxon>
        <taxon>Blastococcus</taxon>
    </lineage>
</organism>
<evidence type="ECO:0000256" key="1">
    <source>
        <dbReference type="ARBA" id="ARBA00022553"/>
    </source>
</evidence>
<dbReference type="CDD" id="cd00156">
    <property type="entry name" value="REC"/>
    <property type="match status" value="1"/>
</dbReference>
<protein>
    <submittedName>
        <fullName evidence="4">Response regulator</fullName>
    </submittedName>
</protein>
<sequence>MSAASPCPRRPRILFVDDQRDVAVTLSKLLPKGSFECRFADDGEAALTRLSAEAFDLAVVDLRMPPDDWGGLWLLRELSERGLAIDTLVLSGEGGQSETIEAMRLAHDFVMKDKAAIELPERIQDVLARSQRSRADFAVNQLPTPIALPYQRMQVPLDRESQLRASLMTAEAVARFCALAAVSAIRTEGPLDQSVLTHLVRPSFGTWQEICRRLLPQVRDRVLVRWIEAVCVTEANAVVQHRNDVVHGGGAPASGWDGALADVLGWLDWFVLTARTSTPLELVVAGPMAFTGSTYSVDLAVLAGAAQSVAPVRADVATPLVTGRVYLQSAGGYVDMWPLVLADGAPTGDWTVKVVDGFQQSRHGETSTTDRLKYVDLSTGARDTSAQHQLGELLSGREP</sequence>
<reference evidence="4 5" key="1">
    <citation type="submission" date="2023-12" db="EMBL/GenBank/DDBJ databases">
        <title>Blastococcus brunescens sp. nov., an actonobacterium isolated from sandstone collected in sahara desert.</title>
        <authorList>
            <person name="Gtari M."/>
            <person name="Ghodhbane F."/>
        </authorList>
    </citation>
    <scope>NUCLEOTIDE SEQUENCE [LARGE SCALE GENOMIC DNA]</scope>
    <source>
        <strain evidence="4 5">BMG 8361</strain>
    </source>
</reference>
<dbReference type="PANTHER" id="PTHR44591:SF3">
    <property type="entry name" value="RESPONSE REGULATORY DOMAIN-CONTAINING PROTEIN"/>
    <property type="match status" value="1"/>
</dbReference>
<feature type="domain" description="Response regulatory" evidence="3">
    <location>
        <begin position="12"/>
        <end position="127"/>
    </location>
</feature>
<dbReference type="EMBL" id="CP141261">
    <property type="protein sequence ID" value="WRL65048.1"/>
    <property type="molecule type" value="Genomic_DNA"/>
</dbReference>
<dbReference type="Proteomes" id="UP001324287">
    <property type="component" value="Chromosome"/>
</dbReference>
<dbReference type="InterPro" id="IPR050595">
    <property type="entry name" value="Bact_response_regulator"/>
</dbReference>
<gene>
    <name evidence="4" type="ORF">U6N30_04920</name>
</gene>